<accession>A0ABN8QG26</accession>
<gene>
    <name evidence="1" type="ORF">PLOB_00005853</name>
</gene>
<evidence type="ECO:0000313" key="2">
    <source>
        <dbReference type="Proteomes" id="UP001159405"/>
    </source>
</evidence>
<comment type="caution">
    <text evidence="1">The sequence shown here is derived from an EMBL/GenBank/DDBJ whole genome shotgun (WGS) entry which is preliminary data.</text>
</comment>
<dbReference type="Proteomes" id="UP001159405">
    <property type="component" value="Unassembled WGS sequence"/>
</dbReference>
<reference evidence="1 2" key="1">
    <citation type="submission" date="2022-05" db="EMBL/GenBank/DDBJ databases">
        <authorList>
            <consortium name="Genoscope - CEA"/>
            <person name="William W."/>
        </authorList>
    </citation>
    <scope>NUCLEOTIDE SEQUENCE [LARGE SCALE GENOMIC DNA]</scope>
</reference>
<keyword evidence="2" id="KW-1185">Reference proteome</keyword>
<dbReference type="EMBL" id="CALNXK010000126">
    <property type="protein sequence ID" value="CAH3163504.1"/>
    <property type="molecule type" value="Genomic_DNA"/>
</dbReference>
<proteinExistence type="predicted"/>
<name>A0ABN8QG26_9CNID</name>
<evidence type="ECO:0000313" key="1">
    <source>
        <dbReference type="EMBL" id="CAH3163504.1"/>
    </source>
</evidence>
<sequence>MMFDYKEYLQDINAWKAHLLRSVNQKEAKQDVLDQLNEESCLIVMDWAMKSLSHLFREQMSGFFGKHGRSWHVSTVITKLTAKKFKVECFVHLCNTCNQNSFAITSVIEHLLKTLKEEGHEAGSRVSQGFDRNQSYCR</sequence>
<organism evidence="1 2">
    <name type="scientific">Porites lobata</name>
    <dbReference type="NCBI Taxonomy" id="104759"/>
    <lineage>
        <taxon>Eukaryota</taxon>
        <taxon>Metazoa</taxon>
        <taxon>Cnidaria</taxon>
        <taxon>Anthozoa</taxon>
        <taxon>Hexacorallia</taxon>
        <taxon>Scleractinia</taxon>
        <taxon>Fungiina</taxon>
        <taxon>Poritidae</taxon>
        <taxon>Porites</taxon>
    </lineage>
</organism>
<protein>
    <submittedName>
        <fullName evidence="1">Uncharacterized protein</fullName>
    </submittedName>
</protein>